<proteinExistence type="predicted"/>
<accession>A0ACC1A580</accession>
<dbReference type="EMBL" id="CM047908">
    <property type="protein sequence ID" value="KAJ0082202.1"/>
    <property type="molecule type" value="Genomic_DNA"/>
</dbReference>
<evidence type="ECO:0000313" key="1">
    <source>
        <dbReference type="EMBL" id="KAJ0082202.1"/>
    </source>
</evidence>
<keyword evidence="2" id="KW-1185">Reference proteome</keyword>
<gene>
    <name evidence="1" type="ORF">Patl1_10873</name>
</gene>
<evidence type="ECO:0000313" key="2">
    <source>
        <dbReference type="Proteomes" id="UP001164250"/>
    </source>
</evidence>
<name>A0ACC1A580_9ROSI</name>
<organism evidence="1 2">
    <name type="scientific">Pistacia atlantica</name>
    <dbReference type="NCBI Taxonomy" id="434234"/>
    <lineage>
        <taxon>Eukaryota</taxon>
        <taxon>Viridiplantae</taxon>
        <taxon>Streptophyta</taxon>
        <taxon>Embryophyta</taxon>
        <taxon>Tracheophyta</taxon>
        <taxon>Spermatophyta</taxon>
        <taxon>Magnoliopsida</taxon>
        <taxon>eudicotyledons</taxon>
        <taxon>Gunneridae</taxon>
        <taxon>Pentapetalae</taxon>
        <taxon>rosids</taxon>
        <taxon>malvids</taxon>
        <taxon>Sapindales</taxon>
        <taxon>Anacardiaceae</taxon>
        <taxon>Pistacia</taxon>
    </lineage>
</organism>
<sequence length="116" mass="13108">MVENTLESALGEKVEHFHEDQDQREWSNKKAKGNAETHKGTEGTNLDSLEEFVEHGRLSYLDMDMSLESPVELGELSMAHGRTAISFKDLLIGRADQRSPSDVDDLNDLFDEQLCQ</sequence>
<reference evidence="2" key="1">
    <citation type="journal article" date="2023" name="G3 (Bethesda)">
        <title>Genome assembly and association tests identify interacting loci associated with vigor, precocity, and sex in interspecific pistachio rootstocks.</title>
        <authorList>
            <person name="Palmer W."/>
            <person name="Jacygrad E."/>
            <person name="Sagayaradj S."/>
            <person name="Cavanaugh K."/>
            <person name="Han R."/>
            <person name="Bertier L."/>
            <person name="Beede B."/>
            <person name="Kafkas S."/>
            <person name="Golino D."/>
            <person name="Preece J."/>
            <person name="Michelmore R."/>
        </authorList>
    </citation>
    <scope>NUCLEOTIDE SEQUENCE [LARGE SCALE GENOMIC DNA]</scope>
</reference>
<comment type="caution">
    <text evidence="1">The sequence shown here is derived from an EMBL/GenBank/DDBJ whole genome shotgun (WGS) entry which is preliminary data.</text>
</comment>
<dbReference type="Proteomes" id="UP001164250">
    <property type="component" value="Chromosome 12"/>
</dbReference>
<protein>
    <submittedName>
        <fullName evidence="1">Uncharacterized protein</fullName>
    </submittedName>
</protein>